<dbReference type="InterPro" id="IPR006311">
    <property type="entry name" value="TAT_signal"/>
</dbReference>
<evidence type="ECO:0000313" key="3">
    <source>
        <dbReference type="Proteomes" id="UP000263377"/>
    </source>
</evidence>
<evidence type="ECO:0000256" key="1">
    <source>
        <dbReference type="SAM" id="SignalP"/>
    </source>
</evidence>
<keyword evidence="3" id="KW-1185">Reference proteome</keyword>
<comment type="caution">
    <text evidence="2">The sequence shown here is derived from an EMBL/GenBank/DDBJ whole genome shotgun (WGS) entry which is preliminary data.</text>
</comment>
<dbReference type="AlphaFoldDB" id="A0A372ZLT7"/>
<accession>A0A372ZLT7</accession>
<dbReference type="RefSeq" id="WP_117485291.1">
    <property type="nucleotide sequence ID" value="NZ_QVIG01000001.1"/>
</dbReference>
<dbReference type="Proteomes" id="UP000263377">
    <property type="component" value="Unassembled WGS sequence"/>
</dbReference>
<proteinExistence type="predicted"/>
<evidence type="ECO:0000313" key="2">
    <source>
        <dbReference type="EMBL" id="RGD56711.1"/>
    </source>
</evidence>
<name>A0A372ZLT7_9ACTN</name>
<dbReference type="EMBL" id="QVIG01000001">
    <property type="protein sequence ID" value="RGD56711.1"/>
    <property type="molecule type" value="Genomic_DNA"/>
</dbReference>
<keyword evidence="1" id="KW-0732">Signal</keyword>
<gene>
    <name evidence="2" type="ORF">DR950_01905</name>
</gene>
<sequence>MSISRRSVLRTAAAAVPALAWGAAAPTGAAAATARERSAPREQATPQWQVTPFPLRNDFGVSGLAMTGAAAGFAVGYQVAFWGPVPYDVPAVWSWDGARWTEVEGAVTGASGRLYAATAAGPADVWAVGDSGLAVHWDGQGWSRSTVPGTAGGAFSGFAVAGAGSAVWAVGRAGSSAAAARWNGSSWEGAALPLPPGTSQLTAVRVAGPGDVWAAGDYQASSGALYRPFVVHWDGSTWSQVAAPSYPNLDVRVLDLLVAGPSEVWLAGGTGRYSQSGLRNAFATRWDGTAWNGTRTPPATDPHYFLGLSLRGTEVWGVGYGGDSPVQRWTGSSWAVAPAPFAFTQPGVFTTGPDGTTWLFGYGAPDARTGADPFTARLPAS</sequence>
<dbReference type="PROSITE" id="PS51318">
    <property type="entry name" value="TAT"/>
    <property type="match status" value="1"/>
</dbReference>
<feature type="chain" id="PRO_5039543303" description="Galactose oxidase" evidence="1">
    <location>
        <begin position="30"/>
        <end position="381"/>
    </location>
</feature>
<evidence type="ECO:0008006" key="4">
    <source>
        <dbReference type="Google" id="ProtNLM"/>
    </source>
</evidence>
<protein>
    <recommendedName>
        <fullName evidence="4">Galactose oxidase</fullName>
    </recommendedName>
</protein>
<feature type="signal peptide" evidence="1">
    <location>
        <begin position="1"/>
        <end position="29"/>
    </location>
</feature>
<organism evidence="2 3">
    <name type="scientific">Kitasatospora xanthocidica</name>
    <dbReference type="NCBI Taxonomy" id="83382"/>
    <lineage>
        <taxon>Bacteria</taxon>
        <taxon>Bacillati</taxon>
        <taxon>Actinomycetota</taxon>
        <taxon>Actinomycetes</taxon>
        <taxon>Kitasatosporales</taxon>
        <taxon>Streptomycetaceae</taxon>
        <taxon>Kitasatospora</taxon>
    </lineage>
</organism>
<reference evidence="2 3" key="1">
    <citation type="submission" date="2018-08" db="EMBL/GenBank/DDBJ databases">
        <title>Diversity &amp; Physiological Properties of Lignin-Decomposing Actinobacteria from Soil.</title>
        <authorList>
            <person name="Roh S.G."/>
            <person name="Kim S.B."/>
        </authorList>
    </citation>
    <scope>NUCLEOTIDE SEQUENCE [LARGE SCALE GENOMIC DNA]</scope>
    <source>
        <strain evidence="2 3">MMS17-GH009</strain>
    </source>
</reference>